<name>A0A8X8XYY3_SALSN</name>
<reference evidence="2" key="2">
    <citation type="submission" date="2020-08" db="EMBL/GenBank/DDBJ databases">
        <title>Plant Genome Project.</title>
        <authorList>
            <person name="Zhang R.-G."/>
        </authorList>
    </citation>
    <scope>NUCLEOTIDE SEQUENCE</scope>
    <source>
        <strain evidence="2">Huo1</strain>
        <tissue evidence="2">Leaf</tissue>
    </source>
</reference>
<organism evidence="2">
    <name type="scientific">Salvia splendens</name>
    <name type="common">Scarlet sage</name>
    <dbReference type="NCBI Taxonomy" id="180675"/>
    <lineage>
        <taxon>Eukaryota</taxon>
        <taxon>Viridiplantae</taxon>
        <taxon>Streptophyta</taxon>
        <taxon>Embryophyta</taxon>
        <taxon>Tracheophyta</taxon>
        <taxon>Spermatophyta</taxon>
        <taxon>Magnoliopsida</taxon>
        <taxon>eudicotyledons</taxon>
        <taxon>Gunneridae</taxon>
        <taxon>Pentapetalae</taxon>
        <taxon>asterids</taxon>
        <taxon>lamiids</taxon>
        <taxon>Lamiales</taxon>
        <taxon>Lamiaceae</taxon>
        <taxon>Nepetoideae</taxon>
        <taxon>Mentheae</taxon>
        <taxon>Salviinae</taxon>
        <taxon>Salvia</taxon>
        <taxon>Salvia subgen. Calosphace</taxon>
        <taxon>core Calosphace</taxon>
    </lineage>
</organism>
<protein>
    <submittedName>
        <fullName evidence="2">Uncharacterized protein</fullName>
    </submittedName>
</protein>
<comment type="caution">
    <text evidence="2">The sequence shown here is derived from an EMBL/GenBank/DDBJ whole genome shotgun (WGS) entry which is preliminary data.</text>
</comment>
<evidence type="ECO:0000313" key="2">
    <source>
        <dbReference type="EMBL" id="KAG6423051.1"/>
    </source>
</evidence>
<dbReference type="AlphaFoldDB" id="A0A8X8XYY3"/>
<evidence type="ECO:0000313" key="3">
    <source>
        <dbReference type="Proteomes" id="UP000298416"/>
    </source>
</evidence>
<dbReference type="EMBL" id="PNBA02000005">
    <property type="protein sequence ID" value="KAG6423051.1"/>
    <property type="molecule type" value="Genomic_DNA"/>
</dbReference>
<accession>A0A8X8XYY3</accession>
<evidence type="ECO:0000256" key="1">
    <source>
        <dbReference type="SAM" id="MobiDB-lite"/>
    </source>
</evidence>
<proteinExistence type="predicted"/>
<dbReference type="Proteomes" id="UP000298416">
    <property type="component" value="Unassembled WGS sequence"/>
</dbReference>
<feature type="region of interest" description="Disordered" evidence="1">
    <location>
        <begin position="52"/>
        <end position="74"/>
    </location>
</feature>
<sequence>MLDQPPPQHWPSCWHPPSQHLSAAPLPASVSLPCNIDMRYGSDNVLLNIEESSIEPRSKTPRQKTALPTPTQSSPAIRRIKAANEGVTWFLKKDLVIDDVQNFKRNLEESLYKALEDSIHISTKFLEIENLFSSLKYLRYDIFVDVALGVKWIPVVGYKNLKVVVEIDKEIDAQTAAEKELRHSHEALRALTIVIDRGLHLGDVAVLDISVASIEQDESTAQSIQSAESKGFQLVTKDEDKALPAFLNSIAENFAKTPTEILHGQGFSRLLFATGIVMDITNLSSPYCNSRDKSMATLLIDGTGRIEFNGPYQIPSLPTHGLQDRKVGEILQKYFKKWTMSDLLIPIWSWLRPNIRVSVAHLHNSASIQEILLCLIRFKRDILVSTKPFELMKNLLLFLHSSEVEPQLRALI</sequence>
<reference evidence="2" key="1">
    <citation type="submission" date="2018-01" db="EMBL/GenBank/DDBJ databases">
        <authorList>
            <person name="Mao J.F."/>
        </authorList>
    </citation>
    <scope>NUCLEOTIDE SEQUENCE</scope>
    <source>
        <strain evidence="2">Huo1</strain>
        <tissue evidence="2">Leaf</tissue>
    </source>
</reference>
<gene>
    <name evidence="2" type="ORF">SASPL_113435</name>
</gene>
<keyword evidence="3" id="KW-1185">Reference proteome</keyword>